<evidence type="ECO:0000313" key="10">
    <source>
        <dbReference type="Proteomes" id="UP000284868"/>
    </source>
</evidence>
<evidence type="ECO:0000313" key="8">
    <source>
        <dbReference type="EMBL" id="MBS4884061.1"/>
    </source>
</evidence>
<proteinExistence type="inferred from homology"/>
<evidence type="ECO:0000313" key="9">
    <source>
        <dbReference type="EMBL" id="RHM14897.1"/>
    </source>
</evidence>
<accession>A0A415PQ73</accession>
<name>A0A415PQ73_9FIRM</name>
<dbReference type="RefSeq" id="WP_004799460.1">
    <property type="nucleotide sequence ID" value="NZ_CABKNA010000004.1"/>
</dbReference>
<dbReference type="Gene3D" id="1.20.58.110">
    <property type="entry name" value="Ribosomal protein S20"/>
    <property type="match status" value="1"/>
</dbReference>
<evidence type="ECO:0000256" key="1">
    <source>
        <dbReference type="ARBA" id="ARBA00007634"/>
    </source>
</evidence>
<comment type="function">
    <text evidence="7">Binds directly to 16S ribosomal RNA.</text>
</comment>
<dbReference type="Proteomes" id="UP000753219">
    <property type="component" value="Unassembled WGS sequence"/>
</dbReference>
<organism evidence="9 10">
    <name type="scientific">Amedibacillus dolichus</name>
    <dbReference type="NCBI Taxonomy" id="31971"/>
    <lineage>
        <taxon>Bacteria</taxon>
        <taxon>Bacillati</taxon>
        <taxon>Bacillota</taxon>
        <taxon>Erysipelotrichia</taxon>
        <taxon>Erysipelotrichales</taxon>
        <taxon>Erysipelotrichaceae</taxon>
        <taxon>Amedibacillus</taxon>
    </lineage>
</organism>
<dbReference type="SUPFAM" id="SSF46992">
    <property type="entry name" value="Ribosomal protein S20"/>
    <property type="match status" value="1"/>
</dbReference>
<gene>
    <name evidence="7 9" type="primary">rpsT</name>
    <name evidence="9" type="ORF">DWZ83_02245</name>
    <name evidence="8" type="ORF">KHZ85_04770</name>
</gene>
<dbReference type="InterPro" id="IPR002583">
    <property type="entry name" value="Ribosomal_bS20"/>
</dbReference>
<dbReference type="GO" id="GO:0003735">
    <property type="term" value="F:structural constituent of ribosome"/>
    <property type="evidence" value="ECO:0007669"/>
    <property type="project" value="InterPro"/>
</dbReference>
<dbReference type="Proteomes" id="UP000284868">
    <property type="component" value="Unassembled WGS sequence"/>
</dbReference>
<protein>
    <recommendedName>
        <fullName evidence="6 7">Small ribosomal subunit protein bS20</fullName>
    </recommendedName>
</protein>
<dbReference type="PANTHER" id="PTHR33398:SF1">
    <property type="entry name" value="SMALL RIBOSOMAL SUBUNIT PROTEIN BS20C"/>
    <property type="match status" value="1"/>
</dbReference>
<evidence type="ECO:0000256" key="4">
    <source>
        <dbReference type="ARBA" id="ARBA00022980"/>
    </source>
</evidence>
<dbReference type="NCBIfam" id="TIGR00029">
    <property type="entry name" value="S20"/>
    <property type="match status" value="1"/>
</dbReference>
<dbReference type="EMBL" id="QRPK01000006">
    <property type="protein sequence ID" value="RHM14897.1"/>
    <property type="molecule type" value="Genomic_DNA"/>
</dbReference>
<keyword evidence="3 7" id="KW-0694">RNA-binding</keyword>
<keyword evidence="2 7" id="KW-0699">rRNA-binding</keyword>
<dbReference type="GeneID" id="92793413"/>
<dbReference type="PANTHER" id="PTHR33398">
    <property type="entry name" value="30S RIBOSOMAL PROTEIN S20"/>
    <property type="match status" value="1"/>
</dbReference>
<dbReference type="EMBL" id="JAGZMZ010000009">
    <property type="protein sequence ID" value="MBS4884061.1"/>
    <property type="molecule type" value="Genomic_DNA"/>
</dbReference>
<keyword evidence="4 7" id="KW-0689">Ribosomal protein</keyword>
<dbReference type="GO" id="GO:0015935">
    <property type="term" value="C:small ribosomal subunit"/>
    <property type="evidence" value="ECO:0007669"/>
    <property type="project" value="TreeGrafter"/>
</dbReference>
<evidence type="ECO:0000256" key="5">
    <source>
        <dbReference type="ARBA" id="ARBA00023274"/>
    </source>
</evidence>
<evidence type="ECO:0000256" key="7">
    <source>
        <dbReference type="HAMAP-Rule" id="MF_00500"/>
    </source>
</evidence>
<dbReference type="AlphaFoldDB" id="A0A415PQ73"/>
<evidence type="ECO:0000256" key="2">
    <source>
        <dbReference type="ARBA" id="ARBA00022730"/>
    </source>
</evidence>
<dbReference type="GO" id="GO:0070181">
    <property type="term" value="F:small ribosomal subunit rRNA binding"/>
    <property type="evidence" value="ECO:0007669"/>
    <property type="project" value="TreeGrafter"/>
</dbReference>
<dbReference type="Pfam" id="PF01649">
    <property type="entry name" value="Ribosomal_S20p"/>
    <property type="match status" value="1"/>
</dbReference>
<evidence type="ECO:0000256" key="6">
    <source>
        <dbReference type="ARBA" id="ARBA00035136"/>
    </source>
</evidence>
<dbReference type="InterPro" id="IPR036510">
    <property type="entry name" value="Ribosomal_bS20_sf"/>
</dbReference>
<keyword evidence="10" id="KW-1185">Reference proteome</keyword>
<evidence type="ECO:0000256" key="3">
    <source>
        <dbReference type="ARBA" id="ARBA00022884"/>
    </source>
</evidence>
<dbReference type="HAMAP" id="MF_00500">
    <property type="entry name" value="Ribosomal_bS20"/>
    <property type="match status" value="1"/>
</dbReference>
<reference evidence="9 10" key="1">
    <citation type="submission" date="2018-08" db="EMBL/GenBank/DDBJ databases">
        <title>A genome reference for cultivated species of the human gut microbiota.</title>
        <authorList>
            <person name="Zou Y."/>
            <person name="Xue W."/>
            <person name="Luo G."/>
        </authorList>
    </citation>
    <scope>NUCLEOTIDE SEQUENCE [LARGE SCALE GENOMIC DNA]</scope>
    <source>
        <strain evidence="9 10">AF35-6BH</strain>
    </source>
</reference>
<comment type="similarity">
    <text evidence="1 7">Belongs to the bacterial ribosomal protein bS20 family.</text>
</comment>
<dbReference type="GO" id="GO:0006412">
    <property type="term" value="P:translation"/>
    <property type="evidence" value="ECO:0007669"/>
    <property type="project" value="UniProtKB-UniRule"/>
</dbReference>
<sequence length="89" mass="9586">MPQIQSQKKRVKTNNKRHMMVSAQKSALKTSIKAVLAAVEANDATAAVAALNNANSKLDKAVAKGIHHKNYAIRQKSRLAKAVHSISAN</sequence>
<comment type="caution">
    <text evidence="9">The sequence shown here is derived from an EMBL/GenBank/DDBJ whole genome shotgun (WGS) entry which is preliminary data.</text>
</comment>
<reference evidence="8" key="2">
    <citation type="submission" date="2021-02" db="EMBL/GenBank/DDBJ databases">
        <title>Infant gut strain persistence is associated with maternal origin, phylogeny, and functional potential including surface adhesion and iron acquisition.</title>
        <authorList>
            <person name="Lou Y.C."/>
        </authorList>
    </citation>
    <scope>NUCLEOTIDE SEQUENCE</scope>
    <source>
        <strain evidence="8">L3_108_103G1_dasL3_108_103G1_concoct_2</strain>
    </source>
</reference>
<dbReference type="OrthoDB" id="9808392at2"/>
<keyword evidence="5 7" id="KW-0687">Ribonucleoprotein</keyword>